<dbReference type="EMBL" id="JBAKFM010000002">
    <property type="protein sequence ID" value="MEX0468956.1"/>
    <property type="molecule type" value="Genomic_DNA"/>
</dbReference>
<proteinExistence type="predicted"/>
<reference evidence="3 4" key="1">
    <citation type="submission" date="2024-02" db="EMBL/GenBank/DDBJ databases">
        <title>New especies of Spiribacter isolated from saline water.</title>
        <authorList>
            <person name="Leon M.J."/>
            <person name="De La Haba R."/>
            <person name="Sanchez-Porro C."/>
            <person name="Ventosa A."/>
        </authorList>
    </citation>
    <scope>NUCLEOTIDE SEQUENCE [LARGE SCALE GENOMIC DNA]</scope>
    <source>
        <strain evidence="4">ag22IC6-390</strain>
    </source>
</reference>
<feature type="region of interest" description="Disordered" evidence="1">
    <location>
        <begin position="172"/>
        <end position="208"/>
    </location>
</feature>
<protein>
    <recommendedName>
        <fullName evidence="5">LPP20 lipoprotein</fullName>
    </recommendedName>
</protein>
<evidence type="ECO:0008006" key="5">
    <source>
        <dbReference type="Google" id="ProtNLM"/>
    </source>
</evidence>
<accession>A0ABV3TBE7</accession>
<dbReference type="RefSeq" id="WP_367958823.1">
    <property type="nucleotide sequence ID" value="NZ_JBAKFK010000002.1"/>
</dbReference>
<evidence type="ECO:0000256" key="2">
    <source>
        <dbReference type="SAM" id="SignalP"/>
    </source>
</evidence>
<evidence type="ECO:0000313" key="3">
    <source>
        <dbReference type="EMBL" id="MEX0468956.1"/>
    </source>
</evidence>
<comment type="caution">
    <text evidence="3">The sequence shown here is derived from an EMBL/GenBank/DDBJ whole genome shotgun (WGS) entry which is preliminary data.</text>
</comment>
<evidence type="ECO:0000256" key="1">
    <source>
        <dbReference type="SAM" id="MobiDB-lite"/>
    </source>
</evidence>
<keyword evidence="2" id="KW-0732">Signal</keyword>
<feature type="compositionally biased region" description="Low complexity" evidence="1">
    <location>
        <begin position="187"/>
        <end position="208"/>
    </location>
</feature>
<feature type="chain" id="PRO_5046397013" description="LPP20 lipoprotein" evidence="2">
    <location>
        <begin position="28"/>
        <end position="375"/>
    </location>
</feature>
<keyword evidence="4" id="KW-1185">Reference proteome</keyword>
<sequence length="375" mass="39513">MSLRNAGKFLLLTLGCLAVLASAGVHAQSEFQGVGEVRYESGVFNSKPSEADRTQALHEAKLSAWRSYTATFNTARSTSYSASATKFEEQLDTFISDVTVLDEMVDEESNVIRVAVRIAVNTGMVDAAFNELAQAGQTSSQGAGPASMLSFVFVAREVESIRDFDDRRTVVEKKDSKATQTDQMADSGGTVSGSTSSSSISSSTTGGSTLTKADEIAYDVSSASDIDSAVGQVFAGNGFEVIPYVDVFGFCGGASLDAIRSEFAESDTLTAGTRTAAIKAASSCDVELFAMGTLDVGLQQDEVDPATGNRRVFVSVRGQIWDIGRGLPRQVASVGPVQYAGLGPDRQVAKRNALIEAAEDAGRVLVDQLNAKGIR</sequence>
<feature type="signal peptide" evidence="2">
    <location>
        <begin position="1"/>
        <end position="27"/>
    </location>
</feature>
<dbReference type="Proteomes" id="UP001556709">
    <property type="component" value="Unassembled WGS sequence"/>
</dbReference>
<gene>
    <name evidence="3" type="ORF">V6X73_04345</name>
</gene>
<name>A0ABV3TBE7_9GAMM</name>
<evidence type="ECO:0000313" key="4">
    <source>
        <dbReference type="Proteomes" id="UP001556709"/>
    </source>
</evidence>
<organism evidence="3 4">
    <name type="scientific">Spiribacter pallidus</name>
    <dbReference type="NCBI Taxonomy" id="1987936"/>
    <lineage>
        <taxon>Bacteria</taxon>
        <taxon>Pseudomonadati</taxon>
        <taxon>Pseudomonadota</taxon>
        <taxon>Gammaproteobacteria</taxon>
        <taxon>Chromatiales</taxon>
        <taxon>Ectothiorhodospiraceae</taxon>
        <taxon>Spiribacter</taxon>
    </lineage>
</organism>